<dbReference type="EMBL" id="ML976983">
    <property type="protein sequence ID" value="KAF1960227.1"/>
    <property type="molecule type" value="Genomic_DNA"/>
</dbReference>
<evidence type="ECO:0000313" key="2">
    <source>
        <dbReference type="Proteomes" id="UP000800035"/>
    </source>
</evidence>
<protein>
    <submittedName>
        <fullName evidence="1">Uncharacterized protein</fullName>
    </submittedName>
</protein>
<proteinExistence type="predicted"/>
<gene>
    <name evidence="1" type="ORF">CC80DRAFT_532732</name>
</gene>
<reference evidence="1" key="1">
    <citation type="journal article" date="2020" name="Stud. Mycol.">
        <title>101 Dothideomycetes genomes: a test case for predicting lifestyles and emergence of pathogens.</title>
        <authorList>
            <person name="Haridas S."/>
            <person name="Albert R."/>
            <person name="Binder M."/>
            <person name="Bloem J."/>
            <person name="Labutti K."/>
            <person name="Salamov A."/>
            <person name="Andreopoulos B."/>
            <person name="Baker S."/>
            <person name="Barry K."/>
            <person name="Bills G."/>
            <person name="Bluhm B."/>
            <person name="Cannon C."/>
            <person name="Castanera R."/>
            <person name="Culley D."/>
            <person name="Daum C."/>
            <person name="Ezra D."/>
            <person name="Gonzalez J."/>
            <person name="Henrissat B."/>
            <person name="Kuo A."/>
            <person name="Liang C."/>
            <person name="Lipzen A."/>
            <person name="Lutzoni F."/>
            <person name="Magnuson J."/>
            <person name="Mondo S."/>
            <person name="Nolan M."/>
            <person name="Ohm R."/>
            <person name="Pangilinan J."/>
            <person name="Park H.-J."/>
            <person name="Ramirez L."/>
            <person name="Alfaro M."/>
            <person name="Sun H."/>
            <person name="Tritt A."/>
            <person name="Yoshinaga Y."/>
            <person name="Zwiers L.-H."/>
            <person name="Turgeon B."/>
            <person name="Goodwin S."/>
            <person name="Spatafora J."/>
            <person name="Crous P."/>
            <person name="Grigoriev I."/>
        </authorList>
    </citation>
    <scope>NUCLEOTIDE SEQUENCE</scope>
    <source>
        <strain evidence="1">CBS 675.92</strain>
    </source>
</reference>
<organism evidence="1 2">
    <name type="scientific">Byssothecium circinans</name>
    <dbReference type="NCBI Taxonomy" id="147558"/>
    <lineage>
        <taxon>Eukaryota</taxon>
        <taxon>Fungi</taxon>
        <taxon>Dikarya</taxon>
        <taxon>Ascomycota</taxon>
        <taxon>Pezizomycotina</taxon>
        <taxon>Dothideomycetes</taxon>
        <taxon>Pleosporomycetidae</taxon>
        <taxon>Pleosporales</taxon>
        <taxon>Massarineae</taxon>
        <taxon>Massarinaceae</taxon>
        <taxon>Byssothecium</taxon>
    </lineage>
</organism>
<evidence type="ECO:0000313" key="1">
    <source>
        <dbReference type="EMBL" id="KAF1960227.1"/>
    </source>
</evidence>
<keyword evidence="2" id="KW-1185">Reference proteome</keyword>
<name>A0A6A5UGL3_9PLEO</name>
<accession>A0A6A5UGL3</accession>
<dbReference type="AlphaFoldDB" id="A0A6A5UGL3"/>
<dbReference type="Proteomes" id="UP000800035">
    <property type="component" value="Unassembled WGS sequence"/>
</dbReference>
<sequence>MRSCGTRADMRDQNYPHALGTRSPEGLNFVVIVQDSQSHSFDGLPVDKLLRSALAVPVAPVKVKEATAHSSSASPDFDCKAFYHPDDDKRERDLRDLIPYPVSPDELLALADRLNDNLTYAYANHPDIMDQIVMFSKELVWHLRHPIGTWVTSKKDLEVLGEIFDSILRVEGIAQANLALHEVLQLNDTSLKTLQMLTTATELTGAIDANINALIPRKISSWLSTKDRGRWASLVHNAAYDIWWGVNAQQELKMEWFNKEEQVLLMKIVGRLRKVAESIDEKRIAMGIEKIDITKEDSVKHMR</sequence>